<dbReference type="Gene3D" id="1.10.260.40">
    <property type="entry name" value="lambda repressor-like DNA-binding domains"/>
    <property type="match status" value="1"/>
</dbReference>
<dbReference type="PROSITE" id="PS50932">
    <property type="entry name" value="HTH_LACI_2"/>
    <property type="match status" value="1"/>
</dbReference>
<dbReference type="PROSITE" id="PS00356">
    <property type="entry name" value="HTH_LACI_1"/>
    <property type="match status" value="1"/>
</dbReference>
<organism evidence="5 6">
    <name type="scientific">Nesterenkonia natronophila</name>
    <dbReference type="NCBI Taxonomy" id="2174932"/>
    <lineage>
        <taxon>Bacteria</taxon>
        <taxon>Bacillati</taxon>
        <taxon>Actinomycetota</taxon>
        <taxon>Actinomycetes</taxon>
        <taxon>Micrococcales</taxon>
        <taxon>Micrococcaceae</taxon>
        <taxon>Nesterenkonia</taxon>
    </lineage>
</organism>
<dbReference type="CDD" id="cd06267">
    <property type="entry name" value="PBP1_LacI_sugar_binding-like"/>
    <property type="match status" value="1"/>
</dbReference>
<dbReference type="GO" id="GO:0000976">
    <property type="term" value="F:transcription cis-regulatory region binding"/>
    <property type="evidence" value="ECO:0007669"/>
    <property type="project" value="TreeGrafter"/>
</dbReference>
<dbReference type="SMART" id="SM00354">
    <property type="entry name" value="HTH_LACI"/>
    <property type="match status" value="1"/>
</dbReference>
<evidence type="ECO:0000313" key="5">
    <source>
        <dbReference type="EMBL" id="RJN31255.1"/>
    </source>
</evidence>
<dbReference type="Proteomes" id="UP000266615">
    <property type="component" value="Unassembled WGS sequence"/>
</dbReference>
<sequence>MVSLDEVAQAAGVSAATASRALSGRGHVSPAARQRVNDAAEELGYVVSSAASTLASGRSRSIGVMVPDLHRWFFNTVLTGISDTLTRAGYDLILYNVTRDVQLRREIFRAFLRRRRVDGVIVVALELDNWETRQLKELGLPVIVLGGTLRELPSMAIDDHAVTQLATEHLLALGHRDIGYIGGDQAFDVDYHVPSTRRQGFTSALHKQGLEPDEALVQSADFTIAGGHSAAKQLYGSPENHMTGLVAASDEMAIGALLAAKDLGIAVPQQMSVIGIDGHELGQLFQLTTVDQQPARQGRIAAEHMLRRVESDDQVSIDLPYKLVVRGSTAAPSQDPSNRLVH</sequence>
<dbReference type="GO" id="GO:0003700">
    <property type="term" value="F:DNA-binding transcription factor activity"/>
    <property type="evidence" value="ECO:0007669"/>
    <property type="project" value="TreeGrafter"/>
</dbReference>
<feature type="domain" description="HTH lacI-type" evidence="4">
    <location>
        <begin position="2"/>
        <end position="56"/>
    </location>
</feature>
<dbReference type="RefSeq" id="WP_119903322.1">
    <property type="nucleotide sequence ID" value="NZ_QYZP01000003.1"/>
</dbReference>
<dbReference type="Pfam" id="PF13377">
    <property type="entry name" value="Peripla_BP_3"/>
    <property type="match status" value="1"/>
</dbReference>
<dbReference type="CDD" id="cd01392">
    <property type="entry name" value="HTH_LacI"/>
    <property type="match status" value="1"/>
</dbReference>
<dbReference type="AlphaFoldDB" id="A0A3A4FG34"/>
<accession>A0A3A4FG34</accession>
<evidence type="ECO:0000313" key="6">
    <source>
        <dbReference type="Proteomes" id="UP000266615"/>
    </source>
</evidence>
<dbReference type="PANTHER" id="PTHR30146:SF138">
    <property type="entry name" value="TRANSCRIPTIONAL REGULATORY PROTEIN"/>
    <property type="match status" value="1"/>
</dbReference>
<gene>
    <name evidence="5" type="ORF">D3250_10440</name>
</gene>
<comment type="caution">
    <text evidence="5">The sequence shown here is derived from an EMBL/GenBank/DDBJ whole genome shotgun (WGS) entry which is preliminary data.</text>
</comment>
<keyword evidence="3" id="KW-0804">Transcription</keyword>
<proteinExistence type="predicted"/>
<keyword evidence="6" id="KW-1185">Reference proteome</keyword>
<dbReference type="SUPFAM" id="SSF53822">
    <property type="entry name" value="Periplasmic binding protein-like I"/>
    <property type="match status" value="1"/>
</dbReference>
<dbReference type="EMBL" id="QYZP01000003">
    <property type="protein sequence ID" value="RJN31255.1"/>
    <property type="molecule type" value="Genomic_DNA"/>
</dbReference>
<reference evidence="5 6" key="1">
    <citation type="submission" date="2018-09" db="EMBL/GenBank/DDBJ databases">
        <title>Nesterenkonia natronophila sp. nov., an alkaliphilic actinobacteriume isolated from a soda lake, and emended description of the genus Nesterenkonia.</title>
        <authorList>
            <person name="Menes R.J."/>
            <person name="Iriarte A."/>
        </authorList>
    </citation>
    <scope>NUCLEOTIDE SEQUENCE [LARGE SCALE GENOMIC DNA]</scope>
    <source>
        <strain evidence="5 6">M8</strain>
    </source>
</reference>
<evidence type="ECO:0000256" key="1">
    <source>
        <dbReference type="ARBA" id="ARBA00023015"/>
    </source>
</evidence>
<evidence type="ECO:0000259" key="4">
    <source>
        <dbReference type="PROSITE" id="PS50932"/>
    </source>
</evidence>
<protein>
    <submittedName>
        <fullName evidence="5">LacI family transcriptional regulator</fullName>
    </submittedName>
</protein>
<dbReference type="OrthoDB" id="3510266at2"/>
<dbReference type="Pfam" id="PF00356">
    <property type="entry name" value="LacI"/>
    <property type="match status" value="1"/>
</dbReference>
<dbReference type="InterPro" id="IPR028082">
    <property type="entry name" value="Peripla_BP_I"/>
</dbReference>
<dbReference type="SUPFAM" id="SSF47413">
    <property type="entry name" value="lambda repressor-like DNA-binding domains"/>
    <property type="match status" value="1"/>
</dbReference>
<name>A0A3A4FG34_9MICC</name>
<dbReference type="InterPro" id="IPR000843">
    <property type="entry name" value="HTH_LacI"/>
</dbReference>
<dbReference type="InterPro" id="IPR010982">
    <property type="entry name" value="Lambda_DNA-bd_dom_sf"/>
</dbReference>
<keyword evidence="2" id="KW-0238">DNA-binding</keyword>
<keyword evidence="1" id="KW-0805">Transcription regulation</keyword>
<evidence type="ECO:0000256" key="3">
    <source>
        <dbReference type="ARBA" id="ARBA00023163"/>
    </source>
</evidence>
<dbReference type="PANTHER" id="PTHR30146">
    <property type="entry name" value="LACI-RELATED TRANSCRIPTIONAL REPRESSOR"/>
    <property type="match status" value="1"/>
</dbReference>
<dbReference type="Gene3D" id="3.40.50.2300">
    <property type="match status" value="2"/>
</dbReference>
<evidence type="ECO:0000256" key="2">
    <source>
        <dbReference type="ARBA" id="ARBA00023125"/>
    </source>
</evidence>
<dbReference type="InterPro" id="IPR046335">
    <property type="entry name" value="LacI/GalR-like_sensor"/>
</dbReference>